<dbReference type="Proteomes" id="UP000003028">
    <property type="component" value="Unassembled WGS sequence"/>
</dbReference>
<dbReference type="PANTHER" id="PTHR24020">
    <property type="entry name" value="COLLAGEN ALPHA"/>
    <property type="match status" value="1"/>
</dbReference>
<dbReference type="PROSITE" id="PS50234">
    <property type="entry name" value="VWFA"/>
    <property type="match status" value="1"/>
</dbReference>
<feature type="compositionally biased region" description="Basic and acidic residues" evidence="5">
    <location>
        <begin position="1418"/>
        <end position="1427"/>
    </location>
</feature>
<evidence type="ECO:0000256" key="1">
    <source>
        <dbReference type="ARBA" id="ARBA00022512"/>
    </source>
</evidence>
<evidence type="ECO:0000259" key="7">
    <source>
        <dbReference type="PROSITE" id="PS50234"/>
    </source>
</evidence>
<dbReference type="SUPFAM" id="SSF49478">
    <property type="entry name" value="Cna protein B-type domain"/>
    <property type="match status" value="8"/>
</dbReference>
<feature type="transmembrane region" description="Helical" evidence="6">
    <location>
        <begin position="1445"/>
        <end position="1462"/>
    </location>
</feature>
<accession>E7FWE8</accession>
<dbReference type="InterPro" id="IPR002035">
    <property type="entry name" value="VWF_A"/>
</dbReference>
<dbReference type="SMR" id="E7FWE8"/>
<reference evidence="8" key="1">
    <citation type="submission" date="2011-01" db="EMBL/GenBank/DDBJ databases">
        <authorList>
            <person name="Muzny D."/>
            <person name="Qin X."/>
            <person name="Buhay C."/>
            <person name="Dugan-Rocha S."/>
            <person name="Ding Y."/>
            <person name="Chen G."/>
            <person name="Hawes A."/>
            <person name="Holder M."/>
            <person name="Jhangiani S."/>
            <person name="Johnson A."/>
            <person name="Khan Z."/>
            <person name="Li Z."/>
            <person name="Liu W."/>
            <person name="Liu X."/>
            <person name="Perez L."/>
            <person name="Shen H."/>
            <person name="Wang Q."/>
            <person name="Watt J."/>
            <person name="Xi L."/>
            <person name="Xin Y."/>
            <person name="Zhou J."/>
            <person name="Deng J."/>
            <person name="Jiang H."/>
            <person name="Liu Y."/>
            <person name="Qu J."/>
            <person name="Song X.-Z."/>
            <person name="Zhang L."/>
            <person name="Villasana D."/>
            <person name="Johnson A."/>
            <person name="Liu J."/>
            <person name="Liyanage D."/>
            <person name="Lorensuhewa L."/>
            <person name="Robinson T."/>
            <person name="Song A."/>
            <person name="Song B.-B."/>
            <person name="Dinh H."/>
            <person name="Thornton R."/>
            <person name="Coyle M."/>
            <person name="Francisco L."/>
            <person name="Jackson L."/>
            <person name="Javaid M."/>
            <person name="Korchina V."/>
            <person name="Kovar C."/>
            <person name="Mata R."/>
            <person name="Mathew T."/>
            <person name="Ngo R."/>
            <person name="Nguyen L."/>
            <person name="Nguyen N."/>
            <person name="Okwuonu G."/>
            <person name="Ongeri F."/>
            <person name="Pham C."/>
            <person name="Simmons D."/>
            <person name="Wilczek-Boney K."/>
            <person name="Hale W."/>
            <person name="Jakkamsetti A."/>
            <person name="Pham P."/>
            <person name="Ruth R."/>
            <person name="San Lucas F."/>
            <person name="Warren J."/>
            <person name="Zhang J."/>
            <person name="Zhao Z."/>
            <person name="Zhou C."/>
            <person name="Zhu D."/>
            <person name="Lee S."/>
            <person name="Bess C."/>
            <person name="Blankenburg K."/>
            <person name="Forbes L."/>
            <person name="Fu Q."/>
            <person name="Gubbala S."/>
            <person name="Hirani K."/>
            <person name="Jayaseelan J.C."/>
            <person name="Lara F."/>
            <person name="Munidasa M."/>
            <person name="Palculict T."/>
            <person name="Patil S."/>
            <person name="Pu L.-L."/>
            <person name="Saada N."/>
            <person name="Tang L."/>
            <person name="Weissenberger G."/>
            <person name="Zhu Y."/>
            <person name="Hemphill L."/>
            <person name="Shang Y."/>
            <person name="Youmans B."/>
            <person name="Ayvaz T."/>
            <person name="Ross M."/>
            <person name="Santibanez J."/>
            <person name="Aqrawi P."/>
            <person name="Gross S."/>
            <person name="Joshi V."/>
            <person name="Fowler G."/>
            <person name="Nazareth L."/>
            <person name="Reid J."/>
            <person name="Worley K."/>
            <person name="Petrosino J."/>
            <person name="Highlander S."/>
            <person name="Gibbs R."/>
        </authorList>
    </citation>
    <scope>NUCLEOTIDE SEQUENCE [LARGE SCALE GENOMIC DNA]</scope>
    <source>
        <strain evidence="8">ATCC 19414</strain>
    </source>
</reference>
<keyword evidence="2" id="KW-0964">Secreted</keyword>
<name>E7FWE8_ERYRH</name>
<dbReference type="SUPFAM" id="SSF53300">
    <property type="entry name" value="vWA-like"/>
    <property type="match status" value="1"/>
</dbReference>
<dbReference type="InterPro" id="IPR049319">
    <property type="entry name" value="GBS104-like_Ig"/>
</dbReference>
<dbReference type="Pfam" id="PF13519">
    <property type="entry name" value="VWA_2"/>
    <property type="match status" value="1"/>
</dbReference>
<dbReference type="InterPro" id="IPR036465">
    <property type="entry name" value="vWFA_dom_sf"/>
</dbReference>
<dbReference type="CDD" id="cd00198">
    <property type="entry name" value="vWFA"/>
    <property type="match status" value="1"/>
</dbReference>
<dbReference type="InterPro" id="IPR019931">
    <property type="entry name" value="LPXTG_anchor"/>
</dbReference>
<evidence type="ECO:0000256" key="5">
    <source>
        <dbReference type="SAM" id="MobiDB-lite"/>
    </source>
</evidence>
<evidence type="ECO:0000256" key="2">
    <source>
        <dbReference type="ARBA" id="ARBA00022525"/>
    </source>
</evidence>
<feature type="region of interest" description="Disordered" evidence="5">
    <location>
        <begin position="1403"/>
        <end position="1436"/>
    </location>
</feature>
<evidence type="ECO:0000313" key="8">
    <source>
        <dbReference type="EMBL" id="EFY08581.1"/>
    </source>
</evidence>
<keyword evidence="4" id="KW-0572">Peptidoglycan-anchor</keyword>
<dbReference type="Pfam" id="PF21426">
    <property type="entry name" value="GBS104-like_Ig"/>
    <property type="match status" value="1"/>
</dbReference>
<dbReference type="Gene3D" id="2.60.40.1140">
    <property type="entry name" value="Collagen-binding surface protein Cna, B-type domain"/>
    <property type="match status" value="7"/>
</dbReference>
<protein>
    <submittedName>
        <fullName evidence="8">LPXTG-motif cell wall anchor domain protein</fullName>
    </submittedName>
</protein>
<dbReference type="Gene3D" id="3.40.50.410">
    <property type="entry name" value="von Willebrand factor, type A domain"/>
    <property type="match status" value="1"/>
</dbReference>
<proteinExistence type="predicted"/>
<dbReference type="PANTHER" id="PTHR24020:SF20">
    <property type="entry name" value="PH DOMAIN-CONTAINING PROTEIN"/>
    <property type="match status" value="1"/>
</dbReference>
<keyword evidence="3" id="KW-0732">Signal</keyword>
<evidence type="ECO:0000256" key="4">
    <source>
        <dbReference type="ARBA" id="ARBA00023088"/>
    </source>
</evidence>
<keyword evidence="6" id="KW-1133">Transmembrane helix</keyword>
<evidence type="ECO:0000313" key="9">
    <source>
        <dbReference type="Proteomes" id="UP000003028"/>
    </source>
</evidence>
<organism evidence="8 9">
    <name type="scientific">Erysipelothrix rhusiopathiae ATCC 19414</name>
    <dbReference type="NCBI Taxonomy" id="525280"/>
    <lineage>
        <taxon>Bacteria</taxon>
        <taxon>Bacillati</taxon>
        <taxon>Bacillota</taxon>
        <taxon>Erysipelotrichia</taxon>
        <taxon>Erysipelotrichales</taxon>
        <taxon>Erysipelotrichaceae</taxon>
        <taxon>Erysipelothrix</taxon>
    </lineage>
</organism>
<keyword evidence="6" id="KW-0812">Transmembrane</keyword>
<dbReference type="EMBL" id="ACLK02000002">
    <property type="protein sequence ID" value="EFY08581.1"/>
    <property type="molecule type" value="Genomic_DNA"/>
</dbReference>
<dbReference type="SMART" id="SM00327">
    <property type="entry name" value="VWA"/>
    <property type="match status" value="1"/>
</dbReference>
<gene>
    <name evidence="8" type="ORF">HMPREF0357_10688</name>
</gene>
<comment type="caution">
    <text evidence="8">The sequence shown here is derived from an EMBL/GenBank/DDBJ whole genome shotgun (WGS) entry which is preliminary data.</text>
</comment>
<dbReference type="CDD" id="cd00222">
    <property type="entry name" value="CollagenBindB"/>
    <property type="match status" value="4"/>
</dbReference>
<evidence type="ECO:0000256" key="3">
    <source>
        <dbReference type="ARBA" id="ARBA00022729"/>
    </source>
</evidence>
<dbReference type="STRING" id="1648.A2I91_00470"/>
<keyword evidence="9" id="KW-1185">Reference proteome</keyword>
<dbReference type="InterPro" id="IPR008454">
    <property type="entry name" value="Collagen-bd_Cna-like_B-typ_dom"/>
</dbReference>
<dbReference type="NCBIfam" id="TIGR01167">
    <property type="entry name" value="LPXTG_anchor"/>
    <property type="match status" value="1"/>
</dbReference>
<dbReference type="InterPro" id="IPR050525">
    <property type="entry name" value="ECM_Assembly_Org"/>
</dbReference>
<keyword evidence="6" id="KW-0472">Membrane</keyword>
<sequence length="1466" mass="167139">MILVRRKKMKTRIIKSGLTVLLITMVLLSINTSFVSAEGNSSSSEKTITNSIQIDNMNEGEVRVFKTAKPIPNSINRWEISIDVFGRLKREPSDIVLVLDTSGSMDPQKNPQGIDRISKAKREAIHFVNEIFERDASARVALVSYGTKVSSNSFHTKQESNLLINEIKSLKAEGGTFTQGALYEAKMLLNQSSAPNKTIVLLSDGQPTYRYPLKAKVNQDLLRYDGNVIVQKRYNGQQRPFDIGITSSSNQAIPGYRFKSRPNTNVFDYNAMVYGTGNEYYLDELGELRSQGNQNYFVYMSSADAAIIESNQIHQEQIHLYAIGFDTDARGTDILKRISNNNYYDASSSRDNLDDIFKKISNNIYSAAKDIHIEDPMSDAFIVDESSLTEELKSMFDVTHQRFNIRSQGLLDEDGDIQHFGYKYEVATKASSTISENDFYELNKTTMITYSDVKNQTVKKTIKVPQAKPTPVRLKTEVYKADKSRDLNTKYQIDVLFKSKDKEHKLRNESASNKVSTSWSFTDHGAYDVMIDSLNVDSSTHNLDDYDVVYEYYEHQNGVRKPVSGLNIHEHPESYEVVVKLYQKPLGTITIDKTVKQGSKTVYPEDTFTFEVFNDDYKIDEILLKSGESRTLDNLPIGQYQIREKERAGYTSRNPNQSFEVTYSNRNHELHFINDVENRTSYFVEKVWVGGTVRHSDVRIDLKQNGTPLNTPKVLEKGNKTLEFTNLPRFDEAGNEYVYSPYELDSPDHFESSVAGNKITNTYVIPQRSYTVTKVWDGGPLIKPNITIQLYQNNQPYKRIELESGQTSYTWDELPETDDQGNAFNYHVEEMNVPENYEMHVDDATITNTYISPTRDISVMKEWIGGPVTKPTIEIALLADGYEVDRQVMESGTNQITFKNQPVNDRNGLPISYKAIETKGAQDYINIPSDNPLVIKNEYRQPKITEPIIATKIWEGGPSEKPDVEMVLYRQSTSTKERVDSKVLSSGQTKVLFTDLEKTDKDGNLYTYWIEEGNQEHLFKEHHYTAERKDAFTIVNRYQSPKTTFTMNKVWDGGPEIKPDIEVQLLKNGENAGVPVILHHGETSYTWSDLDEYDNNGNKIDYRVREIHEPKGYVQEIDQSGSTITNHFNPEMRTINAYLYWENGPDQKPTVTFNLYQIINGIETPVGDPKTLETGVSSVSWDVPAQTQEGQNIEYFVKQTDLTDDYTMRYGSDRLIVINTYHPPVHEIVLDKQWVGGAMTQAEAEFTLYQNGNIYDVVKLGYNDSSYTWLVNSKDLKGNEMNYKLEETSVPDHFVSETIDAWTFRNTYTSPKKDVTVTKHWINAPDNVPTVHLQLLRNNEPIGNPISLENGQTTYTWKNLDETDEHGNAYEYRVHEIDPPEGYVVQYSEDGLEIFNKYQGDVSSIQKDKPNPQTPLEKNTEPKEENSNKPMSNGVLPQTGVGNRVLIISGGFMIGMGILILLKKKD</sequence>
<dbReference type="Pfam" id="PF05738">
    <property type="entry name" value="Cna_B"/>
    <property type="match status" value="6"/>
</dbReference>
<dbReference type="Pfam" id="PF00746">
    <property type="entry name" value="Gram_pos_anchor"/>
    <property type="match status" value="1"/>
</dbReference>
<feature type="domain" description="VWFA" evidence="7">
    <location>
        <begin position="94"/>
        <end position="318"/>
    </location>
</feature>
<evidence type="ECO:0000256" key="6">
    <source>
        <dbReference type="SAM" id="Phobius"/>
    </source>
</evidence>
<keyword evidence="1" id="KW-0134">Cell wall</keyword>